<dbReference type="Proteomes" id="UP000053424">
    <property type="component" value="Unassembled WGS sequence"/>
</dbReference>
<name>A0A0C2Y0W1_HEBCY</name>
<dbReference type="HOGENOM" id="CLU_430229_0_0_1"/>
<feature type="region of interest" description="Disordered" evidence="1">
    <location>
        <begin position="448"/>
        <end position="476"/>
    </location>
</feature>
<organism evidence="2 3">
    <name type="scientific">Hebeloma cylindrosporum</name>
    <dbReference type="NCBI Taxonomy" id="76867"/>
    <lineage>
        <taxon>Eukaryota</taxon>
        <taxon>Fungi</taxon>
        <taxon>Dikarya</taxon>
        <taxon>Basidiomycota</taxon>
        <taxon>Agaricomycotina</taxon>
        <taxon>Agaricomycetes</taxon>
        <taxon>Agaricomycetidae</taxon>
        <taxon>Agaricales</taxon>
        <taxon>Agaricineae</taxon>
        <taxon>Hymenogastraceae</taxon>
        <taxon>Hebeloma</taxon>
    </lineage>
</organism>
<evidence type="ECO:0000313" key="3">
    <source>
        <dbReference type="Proteomes" id="UP000053424"/>
    </source>
</evidence>
<dbReference type="EMBL" id="KN831863">
    <property type="protein sequence ID" value="KIM34737.1"/>
    <property type="molecule type" value="Genomic_DNA"/>
</dbReference>
<keyword evidence="3" id="KW-1185">Reference proteome</keyword>
<accession>A0A0C2Y0W1</accession>
<gene>
    <name evidence="2" type="ORF">M413DRAFT_14929</name>
</gene>
<feature type="compositionally biased region" description="Low complexity" evidence="1">
    <location>
        <begin position="456"/>
        <end position="469"/>
    </location>
</feature>
<proteinExistence type="predicted"/>
<evidence type="ECO:0000256" key="1">
    <source>
        <dbReference type="SAM" id="MobiDB-lite"/>
    </source>
</evidence>
<reference evidence="2 3" key="1">
    <citation type="submission" date="2014-04" db="EMBL/GenBank/DDBJ databases">
        <authorList>
            <consortium name="DOE Joint Genome Institute"/>
            <person name="Kuo A."/>
            <person name="Gay G."/>
            <person name="Dore J."/>
            <person name="Kohler A."/>
            <person name="Nagy L.G."/>
            <person name="Floudas D."/>
            <person name="Copeland A."/>
            <person name="Barry K.W."/>
            <person name="Cichocki N."/>
            <person name="Veneault-Fourrey C."/>
            <person name="LaButti K."/>
            <person name="Lindquist E.A."/>
            <person name="Lipzen A."/>
            <person name="Lundell T."/>
            <person name="Morin E."/>
            <person name="Murat C."/>
            <person name="Sun H."/>
            <person name="Tunlid A."/>
            <person name="Henrissat B."/>
            <person name="Grigoriev I.V."/>
            <person name="Hibbett D.S."/>
            <person name="Martin F."/>
            <person name="Nordberg H.P."/>
            <person name="Cantor M.N."/>
            <person name="Hua S.X."/>
        </authorList>
    </citation>
    <scope>NUCLEOTIDE SEQUENCE [LARGE SCALE GENOMIC DNA]</scope>
    <source>
        <strain evidence="3">h7</strain>
    </source>
</reference>
<evidence type="ECO:0000313" key="2">
    <source>
        <dbReference type="EMBL" id="KIM34737.1"/>
    </source>
</evidence>
<reference evidence="3" key="2">
    <citation type="submission" date="2015-01" db="EMBL/GenBank/DDBJ databases">
        <title>Evolutionary Origins and Diversification of the Mycorrhizal Mutualists.</title>
        <authorList>
            <consortium name="DOE Joint Genome Institute"/>
            <consortium name="Mycorrhizal Genomics Consortium"/>
            <person name="Kohler A."/>
            <person name="Kuo A."/>
            <person name="Nagy L.G."/>
            <person name="Floudas D."/>
            <person name="Copeland A."/>
            <person name="Barry K.W."/>
            <person name="Cichocki N."/>
            <person name="Veneault-Fourrey C."/>
            <person name="LaButti K."/>
            <person name="Lindquist E.A."/>
            <person name="Lipzen A."/>
            <person name="Lundell T."/>
            <person name="Morin E."/>
            <person name="Murat C."/>
            <person name="Riley R."/>
            <person name="Ohm R."/>
            <person name="Sun H."/>
            <person name="Tunlid A."/>
            <person name="Henrissat B."/>
            <person name="Grigoriev I.V."/>
            <person name="Hibbett D.S."/>
            <person name="Martin F."/>
        </authorList>
    </citation>
    <scope>NUCLEOTIDE SEQUENCE [LARGE SCALE GENOMIC DNA]</scope>
    <source>
        <strain evidence="3">h7</strain>
    </source>
</reference>
<sequence length="636" mass="72082">MPQRRRQSLPMPPDHSSWLSIDLLEFIRLAFMALLWFMTLEGAMKIDGMEPIVQHRFNTVVWVADSAGILPPWIHDFRQWHTDMFATLNEDLHAEIFCGGDWIVHPYGDFQLSVEPLRVPVPPDQLSHLAKFSTSLQGPPPVVTRPETPEAELSFPERRAKRLRTLDFGTMPNQGVGRITRQDDRHRARDVLLAVRQERHRQASPDTRAGPLPKLLSVKELRDLRVKVPSPTHACRNCFLSGHSLDCTYKSWGMKCNTCMHLKHDLHLLLDCINEACNLGNMNSALATIHFNQHNWLADEFITRLFRLAGEDSTKVLEHVLFNEDRVITLLDEILDKIPGFDPDLVPPSRLDEYFHHLVNAIKKVKVEDHTAQLLVQQLHQEHQDLPSRDLPPVRSPLTYITLDNADDIYADAVDDEQRSPSACATDSTPEVIDLVDSDDDLIDDEVEEVPPGQESSGASGSGSLSSGSSKDDDEGLDFSTHPALIWRAAFIFHIMLSPVIILDNPELTARLAGLKTEQQDFLSLVACSLLSEVFDKIGPDSASVFVPLAIAAIDYCHRFRTYFYAYHCPSFYHWLVPMARQWLGLEDDGKWQEHIAQTIACEKAEPIFTQDINYVIPIQRLMTSIAGWIRVPVSM</sequence>
<protein>
    <submittedName>
        <fullName evidence="2">Uncharacterized protein</fullName>
    </submittedName>
</protein>
<dbReference type="AlphaFoldDB" id="A0A0C2Y0W1"/>